<keyword evidence="4 7" id="KW-0547">Nucleotide-binding</keyword>
<reference evidence="10" key="2">
    <citation type="submission" date="2021-04" db="EMBL/GenBank/DDBJ databases">
        <authorList>
            <person name="Gilroy R."/>
        </authorList>
    </citation>
    <scope>NUCLEOTIDE SEQUENCE</scope>
    <source>
        <strain evidence="10">4376</strain>
    </source>
</reference>
<keyword evidence="3 7" id="KW-0819">tRNA processing</keyword>
<dbReference type="GO" id="GO:0005524">
    <property type="term" value="F:ATP binding"/>
    <property type="evidence" value="ECO:0007669"/>
    <property type="project" value="UniProtKB-UniRule"/>
</dbReference>
<dbReference type="HAMAP" id="MF_01161">
    <property type="entry name" value="tRNA_Ile_lys_synt"/>
    <property type="match status" value="1"/>
</dbReference>
<dbReference type="PANTHER" id="PTHR43033">
    <property type="entry name" value="TRNA(ILE)-LYSIDINE SYNTHASE-RELATED"/>
    <property type="match status" value="1"/>
</dbReference>
<dbReference type="SUPFAM" id="SSF52402">
    <property type="entry name" value="Adenine nucleotide alpha hydrolases-like"/>
    <property type="match status" value="1"/>
</dbReference>
<dbReference type="InterPro" id="IPR012795">
    <property type="entry name" value="tRNA_Ile_lys_synt_N"/>
</dbReference>
<dbReference type="InterPro" id="IPR012094">
    <property type="entry name" value="tRNA_Ile_lys_synt"/>
</dbReference>
<keyword evidence="2 7" id="KW-0436">Ligase</keyword>
<evidence type="ECO:0000256" key="2">
    <source>
        <dbReference type="ARBA" id="ARBA00022598"/>
    </source>
</evidence>
<dbReference type="Proteomes" id="UP000824189">
    <property type="component" value="Unassembled WGS sequence"/>
</dbReference>
<name>A0A9D1RZY9_9CORY</name>
<comment type="similarity">
    <text evidence="7">Belongs to the tRNA(Ile)-lysidine synthase family.</text>
</comment>
<keyword evidence="5 7" id="KW-0067">ATP-binding</keyword>
<dbReference type="PANTHER" id="PTHR43033:SF1">
    <property type="entry name" value="TRNA(ILE)-LYSIDINE SYNTHASE-RELATED"/>
    <property type="match status" value="1"/>
</dbReference>
<dbReference type="Gene3D" id="3.40.50.620">
    <property type="entry name" value="HUPs"/>
    <property type="match status" value="1"/>
</dbReference>
<accession>A0A9D1RZY9</accession>
<comment type="function">
    <text evidence="7">Ligates lysine onto the cytidine present at position 34 of the AUA codon-specific tRNA(Ile) that contains the anticodon CAU, in an ATP-dependent manner. Cytidine is converted to lysidine, thus changing the amino acid specificity of the tRNA from methionine to isoleucine.</text>
</comment>
<evidence type="ECO:0000313" key="11">
    <source>
        <dbReference type="Proteomes" id="UP000824189"/>
    </source>
</evidence>
<dbReference type="AlphaFoldDB" id="A0A9D1RZY9"/>
<gene>
    <name evidence="7 10" type="primary">tilS</name>
    <name evidence="10" type="ORF">H9867_04875</name>
</gene>
<comment type="caution">
    <text evidence="10">The sequence shown here is derived from an EMBL/GenBank/DDBJ whole genome shotgun (WGS) entry which is preliminary data.</text>
</comment>
<organism evidence="10 11">
    <name type="scientific">Candidatus Corynebacterium gallistercoris</name>
    <dbReference type="NCBI Taxonomy" id="2838530"/>
    <lineage>
        <taxon>Bacteria</taxon>
        <taxon>Bacillati</taxon>
        <taxon>Actinomycetota</taxon>
        <taxon>Actinomycetes</taxon>
        <taxon>Mycobacteriales</taxon>
        <taxon>Corynebacteriaceae</taxon>
        <taxon>Corynebacterium</taxon>
    </lineage>
</organism>
<feature type="domain" description="tRNA(Ile)-lysidine synthase substrate-binding" evidence="9">
    <location>
        <begin position="247"/>
        <end position="306"/>
    </location>
</feature>
<comment type="subcellular location">
    <subcellularLocation>
        <location evidence="7">Cytoplasm</location>
    </subcellularLocation>
</comment>
<dbReference type="GO" id="GO:0005737">
    <property type="term" value="C:cytoplasm"/>
    <property type="evidence" value="ECO:0007669"/>
    <property type="project" value="UniProtKB-SubCell"/>
</dbReference>
<evidence type="ECO:0000256" key="6">
    <source>
        <dbReference type="ARBA" id="ARBA00048539"/>
    </source>
</evidence>
<dbReference type="InterPro" id="IPR014729">
    <property type="entry name" value="Rossmann-like_a/b/a_fold"/>
</dbReference>
<dbReference type="NCBIfam" id="TIGR02432">
    <property type="entry name" value="lysidine_TilS_N"/>
    <property type="match status" value="1"/>
</dbReference>
<evidence type="ECO:0000259" key="8">
    <source>
        <dbReference type="Pfam" id="PF01171"/>
    </source>
</evidence>
<evidence type="ECO:0000256" key="5">
    <source>
        <dbReference type="ARBA" id="ARBA00022840"/>
    </source>
</evidence>
<sequence>MSIHSIVAAWLRHHPVSEVVVGLSGGADSLALVHTARYHGLTVHAVVVDHQLQAGSAGVAATAAAQARQLGATAEVVAVSPAPGEGPAREARYAALGRAAAGHPLLVAHTATDNAESLLLGLARSSGLDALAGMPPVTSEHPAVRAGAAWVGRPLLAATREQTRHHCALAGLDFWDDPHNEDARFLRSRVRTELMPVAEEVLGRHLSANMARTADLLRQDSEALNEYATGVLRRLTAVASPSKNSTLSCGDLKDHPAAIRRRVYQQWLRGRAGELTSTHLHEIDAMVADWKGQAGVALPWPTMNGMRRTHRLVVRRIDAKLQLDAIERKP</sequence>
<dbReference type="GO" id="GO:0006400">
    <property type="term" value="P:tRNA modification"/>
    <property type="evidence" value="ECO:0007669"/>
    <property type="project" value="UniProtKB-UniRule"/>
</dbReference>
<comment type="domain">
    <text evidence="7">The N-terminal region contains the highly conserved SGGXDS motif, predicted to be a P-loop motif involved in ATP binding.</text>
</comment>
<protein>
    <recommendedName>
        <fullName evidence="7">tRNA(Ile)-lysidine synthase</fullName>
        <ecNumber evidence="7">6.3.4.19</ecNumber>
    </recommendedName>
    <alternativeName>
        <fullName evidence="7">tRNA(Ile)-2-lysyl-cytidine synthase</fullName>
    </alternativeName>
    <alternativeName>
        <fullName evidence="7">tRNA(Ile)-lysidine synthetase</fullName>
    </alternativeName>
</protein>
<dbReference type="EC" id="6.3.4.19" evidence="7"/>
<dbReference type="SUPFAM" id="SSF82829">
    <property type="entry name" value="MesJ substrate recognition domain-like"/>
    <property type="match status" value="1"/>
</dbReference>
<dbReference type="Gene3D" id="1.20.59.20">
    <property type="match status" value="1"/>
</dbReference>
<evidence type="ECO:0000256" key="7">
    <source>
        <dbReference type="HAMAP-Rule" id="MF_01161"/>
    </source>
</evidence>
<evidence type="ECO:0000256" key="4">
    <source>
        <dbReference type="ARBA" id="ARBA00022741"/>
    </source>
</evidence>
<evidence type="ECO:0000256" key="1">
    <source>
        <dbReference type="ARBA" id="ARBA00022490"/>
    </source>
</evidence>
<evidence type="ECO:0000256" key="3">
    <source>
        <dbReference type="ARBA" id="ARBA00022694"/>
    </source>
</evidence>
<reference evidence="10" key="1">
    <citation type="journal article" date="2021" name="PeerJ">
        <title>Extensive microbial diversity within the chicken gut microbiome revealed by metagenomics and culture.</title>
        <authorList>
            <person name="Gilroy R."/>
            <person name="Ravi A."/>
            <person name="Getino M."/>
            <person name="Pursley I."/>
            <person name="Horton D.L."/>
            <person name="Alikhan N.F."/>
            <person name="Baker D."/>
            <person name="Gharbi K."/>
            <person name="Hall N."/>
            <person name="Watson M."/>
            <person name="Adriaenssens E.M."/>
            <person name="Foster-Nyarko E."/>
            <person name="Jarju S."/>
            <person name="Secka A."/>
            <person name="Antonio M."/>
            <person name="Oren A."/>
            <person name="Chaudhuri R.R."/>
            <person name="La Ragione R."/>
            <person name="Hildebrand F."/>
            <person name="Pallen M.J."/>
        </authorList>
    </citation>
    <scope>NUCLEOTIDE SEQUENCE</scope>
    <source>
        <strain evidence="10">4376</strain>
    </source>
</reference>
<dbReference type="EMBL" id="DXFZ01000057">
    <property type="protein sequence ID" value="HIW95801.1"/>
    <property type="molecule type" value="Genomic_DNA"/>
</dbReference>
<dbReference type="CDD" id="cd01992">
    <property type="entry name" value="TilS_N"/>
    <property type="match status" value="1"/>
</dbReference>
<evidence type="ECO:0000313" key="10">
    <source>
        <dbReference type="EMBL" id="HIW95801.1"/>
    </source>
</evidence>
<dbReference type="GO" id="GO:0032267">
    <property type="term" value="F:tRNA(Ile)-lysidine synthase activity"/>
    <property type="evidence" value="ECO:0007669"/>
    <property type="project" value="UniProtKB-EC"/>
</dbReference>
<evidence type="ECO:0000259" key="9">
    <source>
        <dbReference type="Pfam" id="PF09179"/>
    </source>
</evidence>
<feature type="binding site" evidence="7">
    <location>
        <begin position="24"/>
        <end position="29"/>
    </location>
    <ligand>
        <name>ATP</name>
        <dbReference type="ChEBI" id="CHEBI:30616"/>
    </ligand>
</feature>
<dbReference type="InterPro" id="IPR011063">
    <property type="entry name" value="TilS/TtcA_N"/>
</dbReference>
<keyword evidence="1 7" id="KW-0963">Cytoplasm</keyword>
<proteinExistence type="inferred from homology"/>
<dbReference type="InterPro" id="IPR015262">
    <property type="entry name" value="tRNA_Ile_lys_synt_subst-bd"/>
</dbReference>
<dbReference type="Pfam" id="PF09179">
    <property type="entry name" value="TilS"/>
    <property type="match status" value="1"/>
</dbReference>
<feature type="domain" description="tRNA(Ile)-lysidine/2-thiocytidine synthase N-terminal" evidence="8">
    <location>
        <begin position="19"/>
        <end position="192"/>
    </location>
</feature>
<comment type="catalytic activity">
    <reaction evidence="6 7">
        <text>cytidine(34) in tRNA(Ile2) + L-lysine + ATP = lysidine(34) in tRNA(Ile2) + AMP + diphosphate + H(+)</text>
        <dbReference type="Rhea" id="RHEA:43744"/>
        <dbReference type="Rhea" id="RHEA-COMP:10625"/>
        <dbReference type="Rhea" id="RHEA-COMP:10670"/>
        <dbReference type="ChEBI" id="CHEBI:15378"/>
        <dbReference type="ChEBI" id="CHEBI:30616"/>
        <dbReference type="ChEBI" id="CHEBI:32551"/>
        <dbReference type="ChEBI" id="CHEBI:33019"/>
        <dbReference type="ChEBI" id="CHEBI:82748"/>
        <dbReference type="ChEBI" id="CHEBI:83665"/>
        <dbReference type="ChEBI" id="CHEBI:456215"/>
        <dbReference type="EC" id="6.3.4.19"/>
    </reaction>
</comment>
<dbReference type="Pfam" id="PF01171">
    <property type="entry name" value="ATP_bind_3"/>
    <property type="match status" value="1"/>
</dbReference>